<name>A0A6A6VAA9_9PLEO</name>
<dbReference type="AlphaFoldDB" id="A0A6A6VAA9"/>
<feature type="compositionally biased region" description="Basic and acidic residues" evidence="1">
    <location>
        <begin position="1"/>
        <end position="10"/>
    </location>
</feature>
<accession>A0A6A6VAA9</accession>
<gene>
    <name evidence="2" type="ORF">M011DRAFT_75995</name>
</gene>
<evidence type="ECO:0000313" key="2">
    <source>
        <dbReference type="EMBL" id="KAF2746669.1"/>
    </source>
</evidence>
<feature type="compositionally biased region" description="Pro residues" evidence="1">
    <location>
        <begin position="280"/>
        <end position="290"/>
    </location>
</feature>
<sequence>MASTKRKLEDSMDSILSDTPGSPPSAAIYPRREATFLVSDPTNPSSDLKDWTRSKPQLLFPAKVARKRIYISDNTPVDPATLNRHIGHIGRSWWPQMSAEANQPQWHGVLFEPEDFKLINGKWVLKREDMHGLVPDMLSARRHIFYDLKGDWDTINDWHVTWRLLSHVHQMPAMVFSNRKRKHVFVIVCEHDFFKDAYAKFLAKQGRLADGEQLDMKSAEGLPELKGQTNQGIVGHVPDGNSGDDTAAPTPTLTQGPTEQGIVDDVADGNPGDDTATPTPTHPPLPPPAPTESKTPHTTATVAKPNNISINRHRTITSPKPTFNFSKSTFTFSTTAASNPVTTHHPSLHPSILQVLQPTPEDLLSVQARVTRPDDAESVAQSHYDTITPDWVVVDGAGCDDEDEEVFNEARMQGGARNGEGRRGCKNSGSLIGFLEGLFL</sequence>
<feature type="region of interest" description="Disordered" evidence="1">
    <location>
        <begin position="1"/>
        <end position="27"/>
    </location>
</feature>
<feature type="region of interest" description="Disordered" evidence="1">
    <location>
        <begin position="222"/>
        <end position="306"/>
    </location>
</feature>
<proteinExistence type="predicted"/>
<evidence type="ECO:0000256" key="1">
    <source>
        <dbReference type="SAM" id="MobiDB-lite"/>
    </source>
</evidence>
<evidence type="ECO:0000313" key="3">
    <source>
        <dbReference type="Proteomes" id="UP000799440"/>
    </source>
</evidence>
<keyword evidence="3" id="KW-1185">Reference proteome</keyword>
<reference evidence="2" key="1">
    <citation type="journal article" date="2020" name="Stud. Mycol.">
        <title>101 Dothideomycetes genomes: a test case for predicting lifestyles and emergence of pathogens.</title>
        <authorList>
            <person name="Haridas S."/>
            <person name="Albert R."/>
            <person name="Binder M."/>
            <person name="Bloem J."/>
            <person name="Labutti K."/>
            <person name="Salamov A."/>
            <person name="Andreopoulos B."/>
            <person name="Baker S."/>
            <person name="Barry K."/>
            <person name="Bills G."/>
            <person name="Bluhm B."/>
            <person name="Cannon C."/>
            <person name="Castanera R."/>
            <person name="Culley D."/>
            <person name="Daum C."/>
            <person name="Ezra D."/>
            <person name="Gonzalez J."/>
            <person name="Henrissat B."/>
            <person name="Kuo A."/>
            <person name="Liang C."/>
            <person name="Lipzen A."/>
            <person name="Lutzoni F."/>
            <person name="Magnuson J."/>
            <person name="Mondo S."/>
            <person name="Nolan M."/>
            <person name="Ohm R."/>
            <person name="Pangilinan J."/>
            <person name="Park H.-J."/>
            <person name="Ramirez L."/>
            <person name="Alfaro M."/>
            <person name="Sun H."/>
            <person name="Tritt A."/>
            <person name="Yoshinaga Y."/>
            <person name="Zwiers L.-H."/>
            <person name="Turgeon B."/>
            <person name="Goodwin S."/>
            <person name="Spatafora J."/>
            <person name="Crous P."/>
            <person name="Grigoriev I."/>
        </authorList>
    </citation>
    <scope>NUCLEOTIDE SEQUENCE</scope>
    <source>
        <strain evidence="2">CBS 119925</strain>
    </source>
</reference>
<feature type="compositionally biased region" description="Polar residues" evidence="1">
    <location>
        <begin position="249"/>
        <end position="258"/>
    </location>
</feature>
<dbReference type="EMBL" id="MU006576">
    <property type="protein sequence ID" value="KAF2746669.1"/>
    <property type="molecule type" value="Genomic_DNA"/>
</dbReference>
<dbReference type="Proteomes" id="UP000799440">
    <property type="component" value="Unassembled WGS sequence"/>
</dbReference>
<protein>
    <submittedName>
        <fullName evidence="2">Uncharacterized protein</fullName>
    </submittedName>
</protein>
<feature type="compositionally biased region" description="Polar residues" evidence="1">
    <location>
        <begin position="297"/>
        <end position="306"/>
    </location>
</feature>
<organism evidence="2 3">
    <name type="scientific">Sporormia fimetaria CBS 119925</name>
    <dbReference type="NCBI Taxonomy" id="1340428"/>
    <lineage>
        <taxon>Eukaryota</taxon>
        <taxon>Fungi</taxon>
        <taxon>Dikarya</taxon>
        <taxon>Ascomycota</taxon>
        <taxon>Pezizomycotina</taxon>
        <taxon>Dothideomycetes</taxon>
        <taxon>Pleosporomycetidae</taxon>
        <taxon>Pleosporales</taxon>
        <taxon>Sporormiaceae</taxon>
        <taxon>Sporormia</taxon>
    </lineage>
</organism>